<dbReference type="Proteomes" id="UP000218231">
    <property type="component" value="Unassembled WGS sequence"/>
</dbReference>
<gene>
    <name evidence="2" type="ORF">WR25_00686</name>
</gene>
<keyword evidence="1" id="KW-0472">Membrane</keyword>
<organism evidence="2 3">
    <name type="scientific">Diploscapter pachys</name>
    <dbReference type="NCBI Taxonomy" id="2018661"/>
    <lineage>
        <taxon>Eukaryota</taxon>
        <taxon>Metazoa</taxon>
        <taxon>Ecdysozoa</taxon>
        <taxon>Nematoda</taxon>
        <taxon>Chromadorea</taxon>
        <taxon>Rhabditida</taxon>
        <taxon>Rhabditina</taxon>
        <taxon>Rhabditomorpha</taxon>
        <taxon>Rhabditoidea</taxon>
        <taxon>Rhabditidae</taxon>
        <taxon>Diploscapter</taxon>
    </lineage>
</organism>
<feature type="transmembrane region" description="Helical" evidence="1">
    <location>
        <begin position="63"/>
        <end position="82"/>
    </location>
</feature>
<keyword evidence="3" id="KW-1185">Reference proteome</keyword>
<proteinExistence type="predicted"/>
<evidence type="ECO:0000256" key="1">
    <source>
        <dbReference type="SAM" id="Phobius"/>
    </source>
</evidence>
<dbReference type="EMBL" id="LIAE01010586">
    <property type="protein sequence ID" value="PAV58359.1"/>
    <property type="molecule type" value="Genomic_DNA"/>
</dbReference>
<protein>
    <submittedName>
        <fullName evidence="2">Uncharacterized protein</fullName>
    </submittedName>
</protein>
<keyword evidence="1" id="KW-0812">Transmembrane</keyword>
<feature type="transmembrane region" description="Helical" evidence="1">
    <location>
        <begin position="21"/>
        <end position="43"/>
    </location>
</feature>
<dbReference type="STRING" id="2018661.A0A2A2J9T9"/>
<evidence type="ECO:0000313" key="2">
    <source>
        <dbReference type="EMBL" id="PAV58359.1"/>
    </source>
</evidence>
<name>A0A2A2J9T9_9BILA</name>
<dbReference type="OrthoDB" id="5861967at2759"/>
<sequence length="86" mass="9575">MEMGPALRSLLPCIDEPSYKATWASSYLVAVVCGHFAYISSISNSGTLVRMVSWAGMEKYGDFTLPIFFLYLSILVMLVMQWKIGA</sequence>
<keyword evidence="1" id="KW-1133">Transmembrane helix</keyword>
<accession>A0A2A2J9T9</accession>
<comment type="caution">
    <text evidence="2">The sequence shown here is derived from an EMBL/GenBank/DDBJ whole genome shotgun (WGS) entry which is preliminary data.</text>
</comment>
<dbReference type="AlphaFoldDB" id="A0A2A2J9T9"/>
<evidence type="ECO:0000313" key="3">
    <source>
        <dbReference type="Proteomes" id="UP000218231"/>
    </source>
</evidence>
<reference evidence="2 3" key="1">
    <citation type="journal article" date="2017" name="Curr. Biol.">
        <title>Genome architecture and evolution of a unichromosomal asexual nematode.</title>
        <authorList>
            <person name="Fradin H."/>
            <person name="Zegar C."/>
            <person name="Gutwein M."/>
            <person name="Lucas J."/>
            <person name="Kovtun M."/>
            <person name="Corcoran D."/>
            <person name="Baugh L.R."/>
            <person name="Kiontke K."/>
            <person name="Gunsalus K."/>
            <person name="Fitch D.H."/>
            <person name="Piano F."/>
        </authorList>
    </citation>
    <scope>NUCLEOTIDE SEQUENCE [LARGE SCALE GENOMIC DNA]</scope>
    <source>
        <strain evidence="2">PF1309</strain>
    </source>
</reference>